<comment type="subcellular location">
    <subcellularLocation>
        <location evidence="1 7">Cell membrane</location>
        <topology evidence="1 7">Multi-pass membrane protein</topology>
    </subcellularLocation>
</comment>
<proteinExistence type="inferred from homology"/>
<dbReference type="RefSeq" id="WP_109605967.1">
    <property type="nucleotide sequence ID" value="NZ_JAMHJO010000005.1"/>
</dbReference>
<evidence type="ECO:0000256" key="4">
    <source>
        <dbReference type="ARBA" id="ARBA00022692"/>
    </source>
</evidence>
<dbReference type="InterPro" id="IPR050366">
    <property type="entry name" value="BP-dependent_transpt_permease"/>
</dbReference>
<feature type="transmembrane region" description="Helical" evidence="7">
    <location>
        <begin position="69"/>
        <end position="96"/>
    </location>
</feature>
<keyword evidence="2 7" id="KW-0813">Transport</keyword>
<dbReference type="PANTHER" id="PTHR43386:SF1">
    <property type="entry name" value="D,D-DIPEPTIDE TRANSPORT SYSTEM PERMEASE PROTEIN DDPC-RELATED"/>
    <property type="match status" value="1"/>
</dbReference>
<feature type="transmembrane region" description="Helical" evidence="7">
    <location>
        <begin position="235"/>
        <end position="255"/>
    </location>
</feature>
<feature type="transmembrane region" description="Helical" evidence="7">
    <location>
        <begin position="108"/>
        <end position="127"/>
    </location>
</feature>
<evidence type="ECO:0000313" key="9">
    <source>
        <dbReference type="EMBL" id="PWJ88277.1"/>
    </source>
</evidence>
<evidence type="ECO:0000313" key="10">
    <source>
        <dbReference type="Proteomes" id="UP000245921"/>
    </source>
</evidence>
<accession>A0AA45HHR4</accession>
<evidence type="ECO:0000256" key="5">
    <source>
        <dbReference type="ARBA" id="ARBA00022989"/>
    </source>
</evidence>
<dbReference type="InterPro" id="IPR035906">
    <property type="entry name" value="MetI-like_sf"/>
</dbReference>
<dbReference type="PANTHER" id="PTHR43386">
    <property type="entry name" value="OLIGOPEPTIDE TRANSPORT SYSTEM PERMEASE PROTEIN APPC"/>
    <property type="match status" value="1"/>
</dbReference>
<keyword evidence="5 7" id="KW-1133">Transmembrane helix</keyword>
<dbReference type="EMBL" id="QGGI01000019">
    <property type="protein sequence ID" value="PWJ88277.1"/>
    <property type="molecule type" value="Genomic_DNA"/>
</dbReference>
<dbReference type="Proteomes" id="UP000245921">
    <property type="component" value="Unassembled WGS sequence"/>
</dbReference>
<evidence type="ECO:0000256" key="3">
    <source>
        <dbReference type="ARBA" id="ARBA00022475"/>
    </source>
</evidence>
<keyword evidence="6 7" id="KW-0472">Membrane</keyword>
<keyword evidence="10" id="KW-1185">Reference proteome</keyword>
<dbReference type="GO" id="GO:0005886">
    <property type="term" value="C:plasma membrane"/>
    <property type="evidence" value="ECO:0007669"/>
    <property type="project" value="UniProtKB-SubCell"/>
</dbReference>
<feature type="transmembrane region" description="Helical" evidence="7">
    <location>
        <begin position="174"/>
        <end position="200"/>
    </location>
</feature>
<sequence length="267" mass="29161">MKNINLMIGIIIISFIVLIGVLSFFYTPHDITQMNVTKRFSSPSFENILGTDNFGRDILSRIMVGTQTALFVGFVSVAIGLVFGVFIGALSGYLGGIFDEIIMRFMDAMLAFPGILFALMFVSIFGVGIKNTIIAIGIMSIPSFARITRSGVIQHKNFEYVKNAKIKGAGSLRIIFFHILPNILSPILVAGSLGFSSAILSEAGLSYLGLGVQPPYPSWGRMLNESQIFITISPWYAIAPGLMISLTVLGFNFLGDGLRDLQDKRKK</sequence>
<dbReference type="Pfam" id="PF00528">
    <property type="entry name" value="BPD_transp_1"/>
    <property type="match status" value="1"/>
</dbReference>
<protein>
    <submittedName>
        <fullName evidence="9">Peptide/nickel transport system permease protein</fullName>
    </submittedName>
</protein>
<dbReference type="AlphaFoldDB" id="A0AA45HHR4"/>
<organism evidence="9 10">
    <name type="scientific">Oceanotoga teriensis</name>
    <dbReference type="NCBI Taxonomy" id="515440"/>
    <lineage>
        <taxon>Bacteria</taxon>
        <taxon>Thermotogati</taxon>
        <taxon>Thermotogota</taxon>
        <taxon>Thermotogae</taxon>
        <taxon>Petrotogales</taxon>
        <taxon>Petrotogaceae</taxon>
        <taxon>Oceanotoga</taxon>
    </lineage>
</organism>
<dbReference type="Gene3D" id="1.10.3720.10">
    <property type="entry name" value="MetI-like"/>
    <property type="match status" value="1"/>
</dbReference>
<dbReference type="PROSITE" id="PS50928">
    <property type="entry name" value="ABC_TM1"/>
    <property type="match status" value="1"/>
</dbReference>
<comment type="caution">
    <text evidence="9">The sequence shown here is derived from an EMBL/GenBank/DDBJ whole genome shotgun (WGS) entry which is preliminary data.</text>
</comment>
<evidence type="ECO:0000259" key="8">
    <source>
        <dbReference type="PROSITE" id="PS50928"/>
    </source>
</evidence>
<evidence type="ECO:0000256" key="2">
    <source>
        <dbReference type="ARBA" id="ARBA00022448"/>
    </source>
</evidence>
<dbReference type="SUPFAM" id="SSF161098">
    <property type="entry name" value="MetI-like"/>
    <property type="match status" value="1"/>
</dbReference>
<dbReference type="CDD" id="cd06261">
    <property type="entry name" value="TM_PBP2"/>
    <property type="match status" value="1"/>
</dbReference>
<dbReference type="GO" id="GO:0055085">
    <property type="term" value="P:transmembrane transport"/>
    <property type="evidence" value="ECO:0007669"/>
    <property type="project" value="InterPro"/>
</dbReference>
<evidence type="ECO:0000256" key="6">
    <source>
        <dbReference type="ARBA" id="ARBA00023136"/>
    </source>
</evidence>
<feature type="domain" description="ABC transmembrane type-1" evidence="8">
    <location>
        <begin position="66"/>
        <end position="255"/>
    </location>
</feature>
<evidence type="ECO:0000256" key="1">
    <source>
        <dbReference type="ARBA" id="ARBA00004651"/>
    </source>
</evidence>
<keyword evidence="3" id="KW-1003">Cell membrane</keyword>
<keyword evidence="4 7" id="KW-0812">Transmembrane</keyword>
<gene>
    <name evidence="9" type="ORF">C7380_11937</name>
</gene>
<reference evidence="9 10" key="1">
    <citation type="submission" date="2018-05" db="EMBL/GenBank/DDBJ databases">
        <title>Genomic Encyclopedia of Type Strains, Phase IV (KMG-IV): sequencing the most valuable type-strain genomes for metagenomic binning, comparative biology and taxonomic classification.</title>
        <authorList>
            <person name="Goeker M."/>
        </authorList>
    </citation>
    <scope>NUCLEOTIDE SEQUENCE [LARGE SCALE GENOMIC DNA]</scope>
    <source>
        <strain evidence="9 10">DSM 24906</strain>
    </source>
</reference>
<dbReference type="InterPro" id="IPR000515">
    <property type="entry name" value="MetI-like"/>
</dbReference>
<feature type="transmembrane region" description="Helical" evidence="7">
    <location>
        <begin position="7"/>
        <end position="26"/>
    </location>
</feature>
<name>A0AA45HHR4_9BACT</name>
<evidence type="ECO:0000256" key="7">
    <source>
        <dbReference type="RuleBase" id="RU363032"/>
    </source>
</evidence>
<comment type="similarity">
    <text evidence="7">Belongs to the binding-protein-dependent transport system permease family.</text>
</comment>